<dbReference type="STRING" id="1884432.SAMN05518683_13423"/>
<organism evidence="1 2">
    <name type="scientific">Salibacterium halotolerans</name>
    <dbReference type="NCBI Taxonomy" id="1884432"/>
    <lineage>
        <taxon>Bacteria</taxon>
        <taxon>Bacillati</taxon>
        <taxon>Bacillota</taxon>
        <taxon>Bacilli</taxon>
        <taxon>Bacillales</taxon>
        <taxon>Bacillaceae</taxon>
    </lineage>
</organism>
<proteinExistence type="predicted"/>
<sequence>MKTLKDLQDIILEKYHVELKFSEEVKKDLKSVHQGKRQQILLEILRRAKNGPLLKSDGLAESLHGGLKGFAKIKSKSLNIRIVYRPVDDVPIRMEIIAIGPRDKKKAYKLAVERLSSFYKDMDE</sequence>
<dbReference type="Gene3D" id="3.30.2310.20">
    <property type="entry name" value="RelE-like"/>
    <property type="match status" value="1"/>
</dbReference>
<name>A0A1I5Y220_9BACI</name>
<dbReference type="AlphaFoldDB" id="A0A1I5Y220"/>
<dbReference type="SUPFAM" id="SSF143011">
    <property type="entry name" value="RelE-like"/>
    <property type="match status" value="1"/>
</dbReference>
<dbReference type="Proteomes" id="UP000198892">
    <property type="component" value="Unassembled WGS sequence"/>
</dbReference>
<accession>A0A1I5Y220</accession>
<evidence type="ECO:0000313" key="2">
    <source>
        <dbReference type="Proteomes" id="UP000198892"/>
    </source>
</evidence>
<gene>
    <name evidence="1" type="ORF">SAMN05518683_13423</name>
</gene>
<dbReference type="RefSeq" id="WP_093339585.1">
    <property type="nucleotide sequence ID" value="NZ_FOXD01000034.1"/>
</dbReference>
<evidence type="ECO:0000313" key="1">
    <source>
        <dbReference type="EMBL" id="SFQ38292.1"/>
    </source>
</evidence>
<reference evidence="2" key="1">
    <citation type="submission" date="2016-10" db="EMBL/GenBank/DDBJ databases">
        <authorList>
            <person name="Varghese N."/>
            <person name="Submissions S."/>
        </authorList>
    </citation>
    <scope>NUCLEOTIDE SEQUENCE [LARGE SCALE GENOMIC DNA]</scope>
    <source>
        <strain evidence="2">S7</strain>
    </source>
</reference>
<protein>
    <submittedName>
        <fullName evidence="1">mRNA interferase RelE/StbE</fullName>
    </submittedName>
</protein>
<dbReference type="EMBL" id="FOXD01000034">
    <property type="protein sequence ID" value="SFQ38292.1"/>
    <property type="molecule type" value="Genomic_DNA"/>
</dbReference>
<keyword evidence="2" id="KW-1185">Reference proteome</keyword>
<dbReference type="InterPro" id="IPR035093">
    <property type="entry name" value="RelE/ParE_toxin_dom_sf"/>
</dbReference>
<dbReference type="OrthoDB" id="2883378at2"/>